<protein>
    <recommendedName>
        <fullName evidence="4 5">Small ribosomal subunit protein bS21</fullName>
    </recommendedName>
</protein>
<keyword evidence="2 5" id="KW-0689">Ribosomal protein</keyword>
<evidence type="ECO:0000256" key="2">
    <source>
        <dbReference type="ARBA" id="ARBA00022980"/>
    </source>
</evidence>
<dbReference type="InterPro" id="IPR001911">
    <property type="entry name" value="Ribosomal_bS21"/>
</dbReference>
<feature type="region of interest" description="Disordered" evidence="7">
    <location>
        <begin position="39"/>
        <end position="68"/>
    </location>
</feature>
<evidence type="ECO:0000256" key="6">
    <source>
        <dbReference type="RuleBase" id="RU000667"/>
    </source>
</evidence>
<dbReference type="Proteomes" id="UP000464954">
    <property type="component" value="Chromosome"/>
</dbReference>
<dbReference type="RefSeq" id="WP_160628422.1">
    <property type="nucleotide sequence ID" value="NZ_CP047593.1"/>
</dbReference>
<dbReference type="HAMAP" id="MF_00358">
    <property type="entry name" value="Ribosomal_bS21"/>
    <property type="match status" value="1"/>
</dbReference>
<feature type="compositionally biased region" description="Basic residues" evidence="7">
    <location>
        <begin position="49"/>
        <end position="59"/>
    </location>
</feature>
<dbReference type="Gene3D" id="1.20.5.1150">
    <property type="entry name" value="Ribosomal protein S8"/>
    <property type="match status" value="1"/>
</dbReference>
<evidence type="ECO:0000256" key="7">
    <source>
        <dbReference type="SAM" id="MobiDB-lite"/>
    </source>
</evidence>
<organism evidence="8 9">
    <name type="scientific">Tichowtungia aerotolerans</name>
    <dbReference type="NCBI Taxonomy" id="2697043"/>
    <lineage>
        <taxon>Bacteria</taxon>
        <taxon>Pseudomonadati</taxon>
        <taxon>Kiritimatiellota</taxon>
        <taxon>Tichowtungiia</taxon>
        <taxon>Tichowtungiales</taxon>
        <taxon>Tichowtungiaceae</taxon>
        <taxon>Tichowtungia</taxon>
    </lineage>
</organism>
<sequence>MASTTCEVKLRRGEPVEKGLRRLKKLLDREGILKEMRGRRYYEKPGDKRRMKQARARSRAARERRMSR</sequence>
<feature type="compositionally biased region" description="Basic and acidic residues" evidence="7">
    <location>
        <begin position="39"/>
        <end position="48"/>
    </location>
</feature>
<gene>
    <name evidence="5 8" type="primary">rpsU</name>
    <name evidence="8" type="ORF">GT409_07280</name>
</gene>
<evidence type="ECO:0000256" key="5">
    <source>
        <dbReference type="HAMAP-Rule" id="MF_00358"/>
    </source>
</evidence>
<dbReference type="GO" id="GO:0003735">
    <property type="term" value="F:structural constituent of ribosome"/>
    <property type="evidence" value="ECO:0007669"/>
    <property type="project" value="InterPro"/>
</dbReference>
<evidence type="ECO:0000313" key="9">
    <source>
        <dbReference type="Proteomes" id="UP000464954"/>
    </source>
</evidence>
<proteinExistence type="inferred from homology"/>
<dbReference type="PRINTS" id="PR00976">
    <property type="entry name" value="RIBOSOMALS21"/>
</dbReference>
<dbReference type="GO" id="GO:0006412">
    <property type="term" value="P:translation"/>
    <property type="evidence" value="ECO:0007669"/>
    <property type="project" value="UniProtKB-UniRule"/>
</dbReference>
<dbReference type="EMBL" id="CP047593">
    <property type="protein sequence ID" value="QHI69260.1"/>
    <property type="molecule type" value="Genomic_DNA"/>
</dbReference>
<evidence type="ECO:0000256" key="1">
    <source>
        <dbReference type="ARBA" id="ARBA00006640"/>
    </source>
</evidence>
<accession>A0A6P1M3S7</accession>
<evidence type="ECO:0000256" key="4">
    <source>
        <dbReference type="ARBA" id="ARBA00035135"/>
    </source>
</evidence>
<dbReference type="Pfam" id="PF01165">
    <property type="entry name" value="Ribosomal_S21"/>
    <property type="match status" value="1"/>
</dbReference>
<keyword evidence="3 5" id="KW-0687">Ribonucleoprotein</keyword>
<evidence type="ECO:0000313" key="8">
    <source>
        <dbReference type="EMBL" id="QHI69260.1"/>
    </source>
</evidence>
<dbReference type="GO" id="GO:1990904">
    <property type="term" value="C:ribonucleoprotein complex"/>
    <property type="evidence" value="ECO:0007669"/>
    <property type="project" value="UniProtKB-KW"/>
</dbReference>
<dbReference type="AlphaFoldDB" id="A0A6P1M3S7"/>
<dbReference type="NCBIfam" id="TIGR00030">
    <property type="entry name" value="S21p"/>
    <property type="match status" value="1"/>
</dbReference>
<dbReference type="InterPro" id="IPR038380">
    <property type="entry name" value="Ribosomal_bS21_sf"/>
</dbReference>
<dbReference type="KEGG" id="taer:GT409_07280"/>
<dbReference type="GO" id="GO:0005840">
    <property type="term" value="C:ribosome"/>
    <property type="evidence" value="ECO:0007669"/>
    <property type="project" value="UniProtKB-KW"/>
</dbReference>
<reference evidence="8 9" key="1">
    <citation type="submission" date="2020-01" db="EMBL/GenBank/DDBJ databases">
        <title>Ponticoccus aerotolerans gen. nov., sp. nov., an anaerobic bacterium and proposal of Ponticoccusceae fam. nov., Ponticoccusles ord. nov. and Ponticoccuse classis nov. in the phylum Kiritimatiellaeota.</title>
        <authorList>
            <person name="Zhou L.Y."/>
            <person name="Du Z.J."/>
        </authorList>
    </citation>
    <scope>NUCLEOTIDE SEQUENCE [LARGE SCALE GENOMIC DNA]</scope>
    <source>
        <strain evidence="8 9">S-5007</strain>
    </source>
</reference>
<evidence type="ECO:0000256" key="3">
    <source>
        <dbReference type="ARBA" id="ARBA00023274"/>
    </source>
</evidence>
<comment type="similarity">
    <text evidence="1 5 6">Belongs to the bacterial ribosomal protein bS21 family.</text>
</comment>
<keyword evidence="9" id="KW-1185">Reference proteome</keyword>
<name>A0A6P1M3S7_9BACT</name>